<gene>
    <name evidence="2" type="ORF">BK659_19355</name>
</gene>
<proteinExistence type="predicted"/>
<keyword evidence="1" id="KW-0812">Transmembrane</keyword>
<keyword evidence="1" id="KW-1133">Transmembrane helix</keyword>
<dbReference type="EMBL" id="MOBJ01000014">
    <property type="protein sequence ID" value="RON06463.1"/>
    <property type="molecule type" value="Genomic_DNA"/>
</dbReference>
<evidence type="ECO:0000256" key="1">
    <source>
        <dbReference type="SAM" id="Phobius"/>
    </source>
</evidence>
<reference evidence="2 3" key="1">
    <citation type="submission" date="2016-10" db="EMBL/GenBank/DDBJ databases">
        <title>Comparative genome analysis of multiple Pseudomonas spp. focuses on biocontrol and plant growth promoting traits.</title>
        <authorList>
            <person name="Tao X.-Y."/>
            <person name="Taylor C.G."/>
        </authorList>
    </citation>
    <scope>NUCLEOTIDE SEQUENCE [LARGE SCALE GENOMIC DNA]</scope>
    <source>
        <strain evidence="2 3">48H11</strain>
    </source>
</reference>
<dbReference type="Proteomes" id="UP000286071">
    <property type="component" value="Unassembled WGS sequence"/>
</dbReference>
<dbReference type="AlphaFoldDB" id="A0A423H2Q5"/>
<keyword evidence="1" id="KW-0472">Membrane</keyword>
<comment type="caution">
    <text evidence="2">The sequence shown here is derived from an EMBL/GenBank/DDBJ whole genome shotgun (WGS) entry which is preliminary data.</text>
</comment>
<organism evidence="2 3">
    <name type="scientific">Pseudomonas brassicacearum</name>
    <dbReference type="NCBI Taxonomy" id="930166"/>
    <lineage>
        <taxon>Bacteria</taxon>
        <taxon>Pseudomonadati</taxon>
        <taxon>Pseudomonadota</taxon>
        <taxon>Gammaproteobacteria</taxon>
        <taxon>Pseudomonadales</taxon>
        <taxon>Pseudomonadaceae</taxon>
        <taxon>Pseudomonas</taxon>
    </lineage>
</organism>
<accession>A0A423H2Q5</accession>
<name>A0A423H2Q5_9PSED</name>
<evidence type="ECO:0000313" key="2">
    <source>
        <dbReference type="EMBL" id="RON06463.1"/>
    </source>
</evidence>
<evidence type="ECO:0000313" key="3">
    <source>
        <dbReference type="Proteomes" id="UP000286071"/>
    </source>
</evidence>
<feature type="transmembrane region" description="Helical" evidence="1">
    <location>
        <begin position="40"/>
        <end position="62"/>
    </location>
</feature>
<sequence>MASVDENLIRVDKFVGFSPDKLLGMEIHESLEGFCFSQPFIQRLLFFCQGLFSVQVILAIFLTRTLQPIRN</sequence>
<protein>
    <submittedName>
        <fullName evidence="2">Uncharacterized protein</fullName>
    </submittedName>
</protein>